<accession>W0LJX1</accession>
<organism evidence="1 2">
    <name type="scientific">Chania multitudinisentens RB-25</name>
    <dbReference type="NCBI Taxonomy" id="1441930"/>
    <lineage>
        <taxon>Bacteria</taxon>
        <taxon>Pseudomonadati</taxon>
        <taxon>Pseudomonadota</taxon>
        <taxon>Gammaproteobacteria</taxon>
        <taxon>Enterobacterales</taxon>
        <taxon>Yersiniaceae</taxon>
        <taxon>Chania</taxon>
    </lineage>
</organism>
<dbReference type="AlphaFoldDB" id="W0LJX1"/>
<sequence length="66" mass="7521">MVSIYLLGVCLHLRVAVQSEMDSVDDKQLQKQSDLFIVWHVGIRAEVKTLYLGFYLIAAGFIYSID</sequence>
<evidence type="ECO:0000313" key="2">
    <source>
        <dbReference type="Proteomes" id="UP000019030"/>
    </source>
</evidence>
<protein>
    <submittedName>
        <fullName evidence="1">Uncharacterized protein</fullName>
    </submittedName>
</protein>
<dbReference type="EMBL" id="CP007044">
    <property type="protein sequence ID" value="AHG22632.1"/>
    <property type="molecule type" value="Genomic_DNA"/>
</dbReference>
<name>W0LJX1_9GAMM</name>
<dbReference type="KEGG" id="sfo:Z042_03390"/>
<proteinExistence type="predicted"/>
<reference evidence="1 2" key="1">
    <citation type="submission" date="2014-01" db="EMBL/GenBank/DDBJ databases">
        <title>Isolation of Serratia multitudinisentens RB-25 from Ex-Landfill site.</title>
        <authorList>
            <person name="Robson E.H.J."/>
        </authorList>
    </citation>
    <scope>NUCLEOTIDE SEQUENCE [LARGE SCALE GENOMIC DNA]</scope>
    <source>
        <strain evidence="1 2">RB-25</strain>
    </source>
</reference>
<dbReference type="PATRIC" id="fig|1441930.4.peg.683"/>
<keyword evidence="2" id="KW-1185">Reference proteome</keyword>
<gene>
    <name evidence="1" type="ORF">Z042_03390</name>
</gene>
<reference evidence="1 2" key="2">
    <citation type="submission" date="2015-03" db="EMBL/GenBank/DDBJ databases">
        <authorList>
            <person name="Chan K.-G."/>
        </authorList>
    </citation>
    <scope>NUCLEOTIDE SEQUENCE [LARGE SCALE GENOMIC DNA]</scope>
    <source>
        <strain evidence="1 2">RB-25</strain>
    </source>
</reference>
<dbReference type="Proteomes" id="UP000019030">
    <property type="component" value="Chromosome"/>
</dbReference>
<dbReference type="HOGENOM" id="CLU_2828816_0_0_6"/>
<evidence type="ECO:0000313" key="1">
    <source>
        <dbReference type="EMBL" id="AHG22632.1"/>
    </source>
</evidence>
<dbReference type="STRING" id="1441930.Z042_03390"/>